<dbReference type="GO" id="GO:0015288">
    <property type="term" value="F:porin activity"/>
    <property type="evidence" value="ECO:0007669"/>
    <property type="project" value="UniProtKB-KW"/>
</dbReference>
<dbReference type="PANTHER" id="PTHR35284:SF1">
    <property type="entry name" value="OUTER ENVELOPE PORE PROTEIN 24A, CHLOROPLASTIC-RELATED"/>
    <property type="match status" value="1"/>
</dbReference>
<evidence type="ECO:0000256" key="4">
    <source>
        <dbReference type="ARBA" id="ARBA00011593"/>
    </source>
</evidence>
<dbReference type="EMBL" id="JAYMYQ010000007">
    <property type="protein sequence ID" value="KAK7321749.1"/>
    <property type="molecule type" value="Genomic_DNA"/>
</dbReference>
<evidence type="ECO:0000256" key="13">
    <source>
        <dbReference type="ARBA" id="ARBA00023136"/>
    </source>
</evidence>
<name>A0AAN9KQW9_CANGL</name>
<organism evidence="14 15">
    <name type="scientific">Canavalia gladiata</name>
    <name type="common">Sword bean</name>
    <name type="synonym">Dolichos gladiatus</name>
    <dbReference type="NCBI Taxonomy" id="3824"/>
    <lineage>
        <taxon>Eukaryota</taxon>
        <taxon>Viridiplantae</taxon>
        <taxon>Streptophyta</taxon>
        <taxon>Embryophyta</taxon>
        <taxon>Tracheophyta</taxon>
        <taxon>Spermatophyta</taxon>
        <taxon>Magnoliopsida</taxon>
        <taxon>eudicotyledons</taxon>
        <taxon>Gunneridae</taxon>
        <taxon>Pentapetalae</taxon>
        <taxon>rosids</taxon>
        <taxon>fabids</taxon>
        <taxon>Fabales</taxon>
        <taxon>Fabaceae</taxon>
        <taxon>Papilionoideae</taxon>
        <taxon>50 kb inversion clade</taxon>
        <taxon>NPAAA clade</taxon>
        <taxon>indigoferoid/millettioid clade</taxon>
        <taxon>Phaseoleae</taxon>
        <taxon>Canavalia</taxon>
    </lineage>
</organism>
<evidence type="ECO:0000256" key="8">
    <source>
        <dbReference type="ARBA" id="ARBA00022640"/>
    </source>
</evidence>
<keyword evidence="13" id="KW-0472">Membrane</keyword>
<keyword evidence="5" id="KW-0813">Transport</keyword>
<gene>
    <name evidence="14" type="ORF">VNO77_32653</name>
</gene>
<evidence type="ECO:0000256" key="6">
    <source>
        <dbReference type="ARBA" id="ARBA00022452"/>
    </source>
</evidence>
<evidence type="ECO:0000313" key="15">
    <source>
        <dbReference type="Proteomes" id="UP001367508"/>
    </source>
</evidence>
<evidence type="ECO:0000256" key="11">
    <source>
        <dbReference type="ARBA" id="ARBA00023065"/>
    </source>
</evidence>
<keyword evidence="8" id="KW-0934">Plastid</keyword>
<evidence type="ECO:0000256" key="2">
    <source>
        <dbReference type="ARBA" id="ARBA00004396"/>
    </source>
</evidence>
<evidence type="ECO:0000256" key="7">
    <source>
        <dbReference type="ARBA" id="ARBA00022528"/>
    </source>
</evidence>
<evidence type="ECO:0000256" key="3">
    <source>
        <dbReference type="ARBA" id="ARBA00004441"/>
    </source>
</evidence>
<evidence type="ECO:0000313" key="14">
    <source>
        <dbReference type="EMBL" id="KAK7321749.1"/>
    </source>
</evidence>
<evidence type="ECO:0000256" key="12">
    <source>
        <dbReference type="ARBA" id="ARBA00023114"/>
    </source>
</evidence>
<comment type="subcellular location">
    <subcellularLocation>
        <location evidence="2">Plastid</location>
        <location evidence="2">Chloroplast outer membrane</location>
        <topology evidence="2">Multi-pass membrane protein</topology>
    </subcellularLocation>
    <subcellularLocation>
        <location evidence="3">Plastid</location>
        <location evidence="3">Etioplast membrane</location>
        <topology evidence="3">Multi-pass membrane protein</topology>
    </subcellularLocation>
</comment>
<keyword evidence="15" id="KW-1185">Reference proteome</keyword>
<comment type="caution">
    <text evidence="14">The sequence shown here is derived from an EMBL/GenBank/DDBJ whole genome shotgun (WGS) entry which is preliminary data.</text>
</comment>
<evidence type="ECO:0000256" key="5">
    <source>
        <dbReference type="ARBA" id="ARBA00022448"/>
    </source>
</evidence>
<accession>A0AAN9KQW9</accession>
<protein>
    <submittedName>
        <fullName evidence="14">Uncharacterized protein</fullName>
    </submittedName>
</protein>
<dbReference type="AlphaFoldDB" id="A0AAN9KQW9"/>
<evidence type="ECO:0000256" key="9">
    <source>
        <dbReference type="ARBA" id="ARBA00022692"/>
    </source>
</evidence>
<keyword evidence="7" id="KW-0150">Chloroplast</keyword>
<keyword evidence="6" id="KW-1134">Transmembrane beta strand</keyword>
<evidence type="ECO:0000256" key="10">
    <source>
        <dbReference type="ARBA" id="ARBA00022805"/>
    </source>
</evidence>
<dbReference type="GO" id="GO:0009707">
    <property type="term" value="C:chloroplast outer membrane"/>
    <property type="evidence" value="ECO:0007669"/>
    <property type="project" value="UniProtKB-SubCell"/>
</dbReference>
<keyword evidence="10" id="KW-1002">Plastid outer membrane</keyword>
<dbReference type="InterPro" id="IPR034626">
    <property type="entry name" value="OEP24"/>
</dbReference>
<evidence type="ECO:0000256" key="1">
    <source>
        <dbReference type="ARBA" id="ARBA00002327"/>
    </source>
</evidence>
<keyword evidence="9" id="KW-0812">Transmembrane</keyword>
<comment type="subunit">
    <text evidence="4">Homooligomers form large rather nonselective pores in plastidial outer membranes.</text>
</comment>
<dbReference type="GO" id="GO:0046930">
    <property type="term" value="C:pore complex"/>
    <property type="evidence" value="ECO:0007669"/>
    <property type="project" value="UniProtKB-KW"/>
</dbReference>
<dbReference type="Proteomes" id="UP001367508">
    <property type="component" value="Unassembled WGS sequence"/>
</dbReference>
<proteinExistence type="predicted"/>
<keyword evidence="11" id="KW-0406">Ion transport</keyword>
<dbReference type="GO" id="GO:0022843">
    <property type="term" value="F:voltage-gated monoatomic cation channel activity"/>
    <property type="evidence" value="ECO:0007669"/>
    <property type="project" value="InterPro"/>
</dbReference>
<comment type="function">
    <text evidence="1">High-conductance voltage-dependent solute channel with a slight selectivity for cations transporting triosephosphates, dicarboxylic acids, ATP, inorganic phosphate (Pi), sugars, and positively or negatively charged amino acids.</text>
</comment>
<reference evidence="14 15" key="1">
    <citation type="submission" date="2024-01" db="EMBL/GenBank/DDBJ databases">
        <title>The genomes of 5 underutilized Papilionoideae crops provide insights into root nodulation and disease resistanc.</title>
        <authorList>
            <person name="Jiang F."/>
        </authorList>
    </citation>
    <scope>NUCLEOTIDE SEQUENCE [LARGE SCALE GENOMIC DNA]</scope>
    <source>
        <strain evidence="14">LVBAO_FW01</strain>
        <tissue evidence="14">Leaves</tissue>
    </source>
</reference>
<dbReference type="GO" id="GO:0034426">
    <property type="term" value="C:etioplast membrane"/>
    <property type="evidence" value="ECO:0007669"/>
    <property type="project" value="UniProtKB-SubCell"/>
</dbReference>
<dbReference type="PANTHER" id="PTHR35284">
    <property type="entry name" value="OUTER ENVELOPE PORE PROTEIN 24A, CHLOROPLASTIC-RELATED"/>
    <property type="match status" value="1"/>
</dbReference>
<sequence>MCVSTLLCSQAARVRGSPWYYSCLFSIASLPVPLFTMKASFKGKYDVDKNSAAGATLAVNAGDVKFRASVTEATFINGPSLTGLALAVEKPGSFIVDYNVPKKDFRFQFMNTVRVAEKPLNLTYSHSRGDNRTVLDGTFVFDPANKVSANYAFDSGNVKLKYSYVHKGLTTFEPSYDVAKDSWDFSVSRRIYGDDSLKASYGTSNKVLGLEWSRNSKHSGCFKIVASVNVTEELKLPKLSAESTWNFEA</sequence>
<keyword evidence="12" id="KW-0626">Porin</keyword>
<dbReference type="GO" id="GO:0034765">
    <property type="term" value="P:regulation of monoatomic ion transmembrane transport"/>
    <property type="evidence" value="ECO:0007669"/>
    <property type="project" value="InterPro"/>
</dbReference>